<dbReference type="Proteomes" id="UP000076532">
    <property type="component" value="Unassembled WGS sequence"/>
</dbReference>
<accession>A0A167V933</accession>
<proteinExistence type="predicted"/>
<gene>
    <name evidence="1" type="ORF">FIBSPDRAFT_878174</name>
</gene>
<name>A0A167V933_9AGAM</name>
<evidence type="ECO:0000313" key="1">
    <source>
        <dbReference type="EMBL" id="KZP04766.1"/>
    </source>
</evidence>
<dbReference type="AlphaFoldDB" id="A0A167V933"/>
<protein>
    <submittedName>
        <fullName evidence="1">Uncharacterized protein</fullName>
    </submittedName>
</protein>
<sequence>TVHCTQRSITSSHQSYSHFELKHTPIRVHHDIAVLAKWRSQLARRCRSIEASTPRFRALSLLLGVCSSLRGDELPFPLLEEEEI</sequence>
<reference evidence="1 2" key="1">
    <citation type="journal article" date="2016" name="Mol. Biol. Evol.">
        <title>Comparative Genomics of Early-Diverging Mushroom-Forming Fungi Provides Insights into the Origins of Lignocellulose Decay Capabilities.</title>
        <authorList>
            <person name="Nagy L.G."/>
            <person name="Riley R."/>
            <person name="Tritt A."/>
            <person name="Adam C."/>
            <person name="Daum C."/>
            <person name="Floudas D."/>
            <person name="Sun H."/>
            <person name="Yadav J.S."/>
            <person name="Pangilinan J."/>
            <person name="Larsson K.H."/>
            <person name="Matsuura K."/>
            <person name="Barry K."/>
            <person name="Labutti K."/>
            <person name="Kuo R."/>
            <person name="Ohm R.A."/>
            <person name="Bhattacharya S.S."/>
            <person name="Shirouzu T."/>
            <person name="Yoshinaga Y."/>
            <person name="Martin F.M."/>
            <person name="Grigoriev I.V."/>
            <person name="Hibbett D.S."/>
        </authorList>
    </citation>
    <scope>NUCLEOTIDE SEQUENCE [LARGE SCALE GENOMIC DNA]</scope>
    <source>
        <strain evidence="1 2">CBS 109695</strain>
    </source>
</reference>
<evidence type="ECO:0000313" key="2">
    <source>
        <dbReference type="Proteomes" id="UP000076532"/>
    </source>
</evidence>
<keyword evidence="2" id="KW-1185">Reference proteome</keyword>
<feature type="non-terminal residue" evidence="1">
    <location>
        <position position="1"/>
    </location>
</feature>
<organism evidence="1 2">
    <name type="scientific">Athelia psychrophila</name>
    <dbReference type="NCBI Taxonomy" id="1759441"/>
    <lineage>
        <taxon>Eukaryota</taxon>
        <taxon>Fungi</taxon>
        <taxon>Dikarya</taxon>
        <taxon>Basidiomycota</taxon>
        <taxon>Agaricomycotina</taxon>
        <taxon>Agaricomycetes</taxon>
        <taxon>Agaricomycetidae</taxon>
        <taxon>Atheliales</taxon>
        <taxon>Atheliaceae</taxon>
        <taxon>Athelia</taxon>
    </lineage>
</organism>
<dbReference type="EMBL" id="KV417890">
    <property type="protein sequence ID" value="KZP04766.1"/>
    <property type="molecule type" value="Genomic_DNA"/>
</dbReference>